<sequence length="304" mass="34263">MGMRIGDAMEQAWEQFEPYADASFASELRSALEKHGEDGACMEDREAAWHQFMCRYWELDVGCSLLAHQHNLDSRANRVSAGPDFLDIVDSHRIWIECVVPGRGKGNNAIPEFSDGRCYDVPDDEIKLRLLSAFWDKAKKQEQYLKDGLTQRNEPFVIAINGSCLPDNLTDFQPPRIVRCLLGIQNHQVYYSRSTGEFSEAPMTGQRTISNSNNSQVEATAFQQQKFASISAVLYSDVKPSSNLGEWGGDYVILHNPLATVPLGEDVYQWMTQWRVTRDGKMGTVTRIDPTEGEEKVSGTNNNQ</sequence>
<reference evidence="2" key="1">
    <citation type="submission" date="2018-06" db="EMBL/GenBank/DDBJ databases">
        <authorList>
            <person name="Zhirakovskaya E."/>
        </authorList>
    </citation>
    <scope>NUCLEOTIDE SEQUENCE</scope>
</reference>
<organism evidence="2">
    <name type="scientific">hydrothermal vent metagenome</name>
    <dbReference type="NCBI Taxonomy" id="652676"/>
    <lineage>
        <taxon>unclassified sequences</taxon>
        <taxon>metagenomes</taxon>
        <taxon>ecological metagenomes</taxon>
    </lineage>
</organism>
<dbReference type="EMBL" id="UOGK01000770">
    <property type="protein sequence ID" value="VAX42861.1"/>
    <property type="molecule type" value="Genomic_DNA"/>
</dbReference>
<accession>A0A3B1DV68</accession>
<name>A0A3B1DV68_9ZZZZ</name>
<feature type="region of interest" description="Disordered" evidence="1">
    <location>
        <begin position="285"/>
        <end position="304"/>
    </location>
</feature>
<dbReference type="AlphaFoldDB" id="A0A3B1DV68"/>
<proteinExistence type="predicted"/>
<gene>
    <name evidence="2" type="ORF">MNBD_PLANCTO03-249</name>
</gene>
<evidence type="ECO:0000256" key="1">
    <source>
        <dbReference type="SAM" id="MobiDB-lite"/>
    </source>
</evidence>
<protein>
    <submittedName>
        <fullName evidence="2">Uncharacterized protein</fullName>
    </submittedName>
</protein>
<evidence type="ECO:0000313" key="2">
    <source>
        <dbReference type="EMBL" id="VAX42861.1"/>
    </source>
</evidence>